<dbReference type="PANTHER" id="PTHR47074:SF11">
    <property type="entry name" value="REVERSE TRANSCRIPTASE-LIKE PROTEIN"/>
    <property type="match status" value="1"/>
</dbReference>
<sequence>MYSRPTIGLEGEPPCSSSDNRVGRDKGKRSKPASRWRPPPEGWTKVNVDGSFVIQTGGAGIGVVGRDNRGNVKFLACQEILSCASAAEAEASAVLMGVRLATQWSPGKVLLETDCARVAHALQAGKDRSELGFIFREICEQASMLEEWKIVQVKRESNLVADELAQLARRSKLCKVWLEGSPACVTHLLRT</sequence>
<evidence type="ECO:0000313" key="4">
    <source>
        <dbReference type="Proteomes" id="UP000636709"/>
    </source>
</evidence>
<dbReference type="InterPro" id="IPR044730">
    <property type="entry name" value="RNase_H-like_dom_plant"/>
</dbReference>
<evidence type="ECO:0000259" key="2">
    <source>
        <dbReference type="Pfam" id="PF13456"/>
    </source>
</evidence>
<dbReference type="EMBL" id="JACEFO010000657">
    <property type="protein sequence ID" value="KAF8762282.1"/>
    <property type="molecule type" value="Genomic_DNA"/>
</dbReference>
<evidence type="ECO:0000313" key="3">
    <source>
        <dbReference type="EMBL" id="KAF8762282.1"/>
    </source>
</evidence>
<dbReference type="InterPro" id="IPR002156">
    <property type="entry name" value="RNaseH_domain"/>
</dbReference>
<dbReference type="SUPFAM" id="SSF53098">
    <property type="entry name" value="Ribonuclease H-like"/>
    <property type="match status" value="1"/>
</dbReference>
<comment type="caution">
    <text evidence="3">The sequence shown here is derived from an EMBL/GenBank/DDBJ whole genome shotgun (WGS) entry which is preliminary data.</text>
</comment>
<organism evidence="3 4">
    <name type="scientific">Digitaria exilis</name>
    <dbReference type="NCBI Taxonomy" id="1010633"/>
    <lineage>
        <taxon>Eukaryota</taxon>
        <taxon>Viridiplantae</taxon>
        <taxon>Streptophyta</taxon>
        <taxon>Embryophyta</taxon>
        <taxon>Tracheophyta</taxon>
        <taxon>Spermatophyta</taxon>
        <taxon>Magnoliopsida</taxon>
        <taxon>Liliopsida</taxon>
        <taxon>Poales</taxon>
        <taxon>Poaceae</taxon>
        <taxon>PACMAD clade</taxon>
        <taxon>Panicoideae</taxon>
        <taxon>Panicodae</taxon>
        <taxon>Paniceae</taxon>
        <taxon>Anthephorinae</taxon>
        <taxon>Digitaria</taxon>
    </lineage>
</organism>
<dbReference type="InterPro" id="IPR036397">
    <property type="entry name" value="RNaseH_sf"/>
</dbReference>
<protein>
    <recommendedName>
        <fullName evidence="2">RNase H type-1 domain-containing protein</fullName>
    </recommendedName>
</protein>
<name>A0A835KMX7_9POAL</name>
<proteinExistence type="predicted"/>
<dbReference type="InterPro" id="IPR012337">
    <property type="entry name" value="RNaseH-like_sf"/>
</dbReference>
<dbReference type="GO" id="GO:0004523">
    <property type="term" value="F:RNA-DNA hybrid ribonuclease activity"/>
    <property type="evidence" value="ECO:0007669"/>
    <property type="project" value="InterPro"/>
</dbReference>
<dbReference type="Pfam" id="PF13456">
    <property type="entry name" value="RVT_3"/>
    <property type="match status" value="1"/>
</dbReference>
<dbReference type="PANTHER" id="PTHR47074">
    <property type="entry name" value="BNAC02G40300D PROTEIN"/>
    <property type="match status" value="1"/>
</dbReference>
<dbReference type="OrthoDB" id="690004at2759"/>
<feature type="domain" description="RNase H type-1" evidence="2">
    <location>
        <begin position="47"/>
        <end position="167"/>
    </location>
</feature>
<dbReference type="Gene3D" id="3.30.420.10">
    <property type="entry name" value="Ribonuclease H-like superfamily/Ribonuclease H"/>
    <property type="match status" value="1"/>
</dbReference>
<accession>A0A835KMX7</accession>
<gene>
    <name evidence="3" type="ORF">HU200_009635</name>
</gene>
<dbReference type="Proteomes" id="UP000636709">
    <property type="component" value="Unassembled WGS sequence"/>
</dbReference>
<dbReference type="AlphaFoldDB" id="A0A835KMX7"/>
<dbReference type="GO" id="GO:0003676">
    <property type="term" value="F:nucleic acid binding"/>
    <property type="evidence" value="ECO:0007669"/>
    <property type="project" value="InterPro"/>
</dbReference>
<reference evidence="3" key="1">
    <citation type="submission" date="2020-07" db="EMBL/GenBank/DDBJ databases">
        <title>Genome sequence and genetic diversity analysis of an under-domesticated orphan crop, white fonio (Digitaria exilis).</title>
        <authorList>
            <person name="Bennetzen J.L."/>
            <person name="Chen S."/>
            <person name="Ma X."/>
            <person name="Wang X."/>
            <person name="Yssel A.E.J."/>
            <person name="Chaluvadi S.R."/>
            <person name="Johnson M."/>
            <person name="Gangashetty P."/>
            <person name="Hamidou F."/>
            <person name="Sanogo M.D."/>
            <person name="Zwaenepoel A."/>
            <person name="Wallace J."/>
            <person name="Van De Peer Y."/>
            <person name="Van Deynze A."/>
        </authorList>
    </citation>
    <scope>NUCLEOTIDE SEQUENCE</scope>
    <source>
        <tissue evidence="3">Leaves</tissue>
    </source>
</reference>
<feature type="region of interest" description="Disordered" evidence="1">
    <location>
        <begin position="1"/>
        <end position="42"/>
    </location>
</feature>
<keyword evidence="4" id="KW-1185">Reference proteome</keyword>
<dbReference type="InterPro" id="IPR052929">
    <property type="entry name" value="RNase_H-like_EbsB-rel"/>
</dbReference>
<dbReference type="CDD" id="cd06222">
    <property type="entry name" value="RNase_H_like"/>
    <property type="match status" value="1"/>
</dbReference>
<evidence type="ECO:0000256" key="1">
    <source>
        <dbReference type="SAM" id="MobiDB-lite"/>
    </source>
</evidence>